<accession>K3XCM8</accession>
<evidence type="ECO:0000313" key="2">
    <source>
        <dbReference type="EnsemblProtists" id="PYU1_T014977"/>
    </source>
</evidence>
<dbReference type="VEuPathDB" id="FungiDB:PYU1_G014946"/>
<keyword evidence="3" id="KW-1185">Reference proteome</keyword>
<dbReference type="CDD" id="cd08276">
    <property type="entry name" value="MDR7"/>
    <property type="match status" value="1"/>
</dbReference>
<dbReference type="Pfam" id="PF08240">
    <property type="entry name" value="ADH_N"/>
    <property type="match status" value="1"/>
</dbReference>
<dbReference type="EnsemblProtists" id="PYU1_T014977">
    <property type="protein sequence ID" value="PYU1_T014977"/>
    <property type="gene ID" value="PYU1_G014946"/>
</dbReference>
<organism evidence="2 3">
    <name type="scientific">Globisporangium ultimum (strain ATCC 200006 / CBS 805.95 / DAOM BR144)</name>
    <name type="common">Pythium ultimum</name>
    <dbReference type="NCBI Taxonomy" id="431595"/>
    <lineage>
        <taxon>Eukaryota</taxon>
        <taxon>Sar</taxon>
        <taxon>Stramenopiles</taxon>
        <taxon>Oomycota</taxon>
        <taxon>Peronosporomycetes</taxon>
        <taxon>Pythiales</taxon>
        <taxon>Pythiaceae</taxon>
        <taxon>Globisporangium</taxon>
    </lineage>
</organism>
<dbReference type="InterPro" id="IPR013149">
    <property type="entry name" value="ADH-like_C"/>
</dbReference>
<dbReference type="InParanoid" id="K3XCM8"/>
<proteinExistence type="predicted"/>
<feature type="domain" description="Enoyl reductase (ER)" evidence="1">
    <location>
        <begin position="14"/>
        <end position="313"/>
    </location>
</feature>
<dbReference type="OMA" id="ICTFRGV"/>
<evidence type="ECO:0000259" key="1">
    <source>
        <dbReference type="SMART" id="SM00829"/>
    </source>
</evidence>
<dbReference type="InterPro" id="IPR036291">
    <property type="entry name" value="NAD(P)-bd_dom_sf"/>
</dbReference>
<dbReference type="Gene3D" id="3.40.50.720">
    <property type="entry name" value="NAD(P)-binding Rossmann-like Domain"/>
    <property type="match status" value="1"/>
</dbReference>
<dbReference type="InterPro" id="IPR052711">
    <property type="entry name" value="Zinc_ADH-like"/>
</dbReference>
<reference evidence="2" key="3">
    <citation type="submission" date="2015-02" db="UniProtKB">
        <authorList>
            <consortium name="EnsemblProtists"/>
        </authorList>
    </citation>
    <scope>IDENTIFICATION</scope>
    <source>
        <strain evidence="2">DAOM BR144</strain>
    </source>
</reference>
<reference evidence="3" key="2">
    <citation type="submission" date="2010-04" db="EMBL/GenBank/DDBJ databases">
        <authorList>
            <person name="Buell R."/>
            <person name="Hamilton J."/>
            <person name="Hostetler J."/>
        </authorList>
    </citation>
    <scope>NUCLEOTIDE SEQUENCE [LARGE SCALE GENOMIC DNA]</scope>
    <source>
        <strain evidence="3">DAOM:BR144</strain>
    </source>
</reference>
<dbReference type="PANTHER" id="PTHR45033:SF2">
    <property type="entry name" value="ZINC-TYPE ALCOHOL DEHYDROGENASE-LIKE PROTEIN C1773.06C"/>
    <property type="match status" value="1"/>
</dbReference>
<dbReference type="InterPro" id="IPR020843">
    <property type="entry name" value="ER"/>
</dbReference>
<dbReference type="Pfam" id="PF00107">
    <property type="entry name" value="ADH_zinc_N"/>
    <property type="match status" value="1"/>
</dbReference>
<dbReference type="SMART" id="SM00829">
    <property type="entry name" value="PKS_ER"/>
    <property type="match status" value="1"/>
</dbReference>
<dbReference type="EMBL" id="ADOS01001289">
    <property type="status" value="NOT_ANNOTATED_CDS"/>
    <property type="molecule type" value="Genomic_DNA"/>
</dbReference>
<evidence type="ECO:0000313" key="3">
    <source>
        <dbReference type="Proteomes" id="UP000019132"/>
    </source>
</evidence>
<dbReference type="AlphaFoldDB" id="K3XCM8"/>
<dbReference type="InterPro" id="IPR011032">
    <property type="entry name" value="GroES-like_sf"/>
</dbReference>
<dbReference type="Proteomes" id="UP000019132">
    <property type="component" value="Unassembled WGS sequence"/>
</dbReference>
<protein>
    <recommendedName>
        <fullName evidence="1">Enoyl reductase (ER) domain-containing protein</fullName>
    </recommendedName>
</protein>
<dbReference type="HOGENOM" id="CLU_026673_3_4_1"/>
<dbReference type="InterPro" id="IPR013154">
    <property type="entry name" value="ADH-like_N"/>
</dbReference>
<reference evidence="3" key="1">
    <citation type="journal article" date="2010" name="Genome Biol.">
        <title>Genome sequence of the necrotrophic plant pathogen Pythium ultimum reveals original pathogenicity mechanisms and effector repertoire.</title>
        <authorList>
            <person name="Levesque C.A."/>
            <person name="Brouwer H."/>
            <person name="Cano L."/>
            <person name="Hamilton J.P."/>
            <person name="Holt C."/>
            <person name="Huitema E."/>
            <person name="Raffaele S."/>
            <person name="Robideau G.P."/>
            <person name="Thines M."/>
            <person name="Win J."/>
            <person name="Zerillo M.M."/>
            <person name="Beakes G.W."/>
            <person name="Boore J.L."/>
            <person name="Busam D."/>
            <person name="Dumas B."/>
            <person name="Ferriera S."/>
            <person name="Fuerstenberg S.I."/>
            <person name="Gachon C.M."/>
            <person name="Gaulin E."/>
            <person name="Govers F."/>
            <person name="Grenville-Briggs L."/>
            <person name="Horner N."/>
            <person name="Hostetler J."/>
            <person name="Jiang R.H."/>
            <person name="Johnson J."/>
            <person name="Krajaejun T."/>
            <person name="Lin H."/>
            <person name="Meijer H.J."/>
            <person name="Moore B."/>
            <person name="Morris P."/>
            <person name="Phuntmart V."/>
            <person name="Puiu D."/>
            <person name="Shetty J."/>
            <person name="Stajich J.E."/>
            <person name="Tripathy S."/>
            <person name="Wawra S."/>
            <person name="van West P."/>
            <person name="Whitty B.R."/>
            <person name="Coutinho P.M."/>
            <person name="Henrissat B."/>
            <person name="Martin F."/>
            <person name="Thomas P.D."/>
            <person name="Tyler B.M."/>
            <person name="De Vries R.P."/>
            <person name="Kamoun S."/>
            <person name="Yandell M."/>
            <person name="Tisserat N."/>
            <person name="Buell C.R."/>
        </authorList>
    </citation>
    <scope>NUCLEOTIDE SEQUENCE</scope>
    <source>
        <strain evidence="3">DAOM:BR144</strain>
    </source>
</reference>
<dbReference type="Gene3D" id="3.90.180.10">
    <property type="entry name" value="Medium-chain alcohol dehydrogenases, catalytic domain"/>
    <property type="match status" value="2"/>
</dbReference>
<sequence length="319" mass="34483">MASANLVFRHGERTSHHNLTCALEPVPTLAAHEVLVEVRGVTLNYRDLAISNGTYPFPVKDNVVPCSDSAGVVAAVGDAVEDISVGDRVVANFDRSNLYDHRRTGSTRSAVSSTARFVSTLQCSHRGREDPETCELSFTQLALSSAPASRLDALFGCIPLQPGQTVLFLGTGGVSITGLQLAKAAGAVTIITSSSDEKLQFVKDNFGVDHVINYRKTPDWAAEANRITHGRARLHHRDAQEDMPDVASMVLDKGCIVRGVVVGSKQLLEDVIRFVSNKNIQPYIHKTLGFSREGVLEAFDLLKSARHIGKIGIEVASKK</sequence>
<dbReference type="eggNOG" id="KOG1198">
    <property type="taxonomic scope" value="Eukaryota"/>
</dbReference>
<dbReference type="PANTHER" id="PTHR45033">
    <property type="match status" value="1"/>
</dbReference>
<dbReference type="SUPFAM" id="SSF50129">
    <property type="entry name" value="GroES-like"/>
    <property type="match status" value="1"/>
</dbReference>
<name>K3XCM8_GLOUD</name>
<dbReference type="GO" id="GO:0016491">
    <property type="term" value="F:oxidoreductase activity"/>
    <property type="evidence" value="ECO:0007669"/>
    <property type="project" value="InterPro"/>
</dbReference>
<dbReference type="SUPFAM" id="SSF51735">
    <property type="entry name" value="NAD(P)-binding Rossmann-fold domains"/>
    <property type="match status" value="1"/>
</dbReference>
<dbReference type="STRING" id="431595.K3XCM8"/>